<dbReference type="FunFam" id="1.20.920.10:FF:000006">
    <property type="entry name" value="protein polybromo-1 isoform X1"/>
    <property type="match status" value="1"/>
</dbReference>
<dbReference type="CDD" id="cd05515">
    <property type="entry name" value="Bromo_polybromo_V"/>
    <property type="match status" value="1"/>
</dbReference>
<evidence type="ECO:0000256" key="6">
    <source>
        <dbReference type="ARBA" id="ARBA00023125"/>
    </source>
</evidence>
<dbReference type="RefSeq" id="XP_025062533.1">
    <property type="nucleotide sequence ID" value="XM_025206748.1"/>
</dbReference>
<dbReference type="InterPro" id="IPR037382">
    <property type="entry name" value="Rsc/polybromo"/>
</dbReference>
<dbReference type="GO" id="GO:0003682">
    <property type="term" value="F:chromatin binding"/>
    <property type="evidence" value="ECO:0007669"/>
    <property type="project" value="InterPro"/>
</dbReference>
<evidence type="ECO:0000256" key="9">
    <source>
        <dbReference type="ARBA" id="ARBA00069785"/>
    </source>
</evidence>
<accession>A0A3Q0GWI0</accession>
<evidence type="ECO:0000259" key="13">
    <source>
        <dbReference type="PROSITE" id="PS50014"/>
    </source>
</evidence>
<keyword evidence="8 11" id="KW-0539">Nucleus</keyword>
<evidence type="ECO:0000256" key="10">
    <source>
        <dbReference type="PROSITE-ProRule" id="PRU00035"/>
    </source>
</evidence>
<dbReference type="SMART" id="SM00439">
    <property type="entry name" value="BAH"/>
    <property type="match status" value="2"/>
</dbReference>
<dbReference type="Pfam" id="PF00505">
    <property type="entry name" value="HMG_box"/>
    <property type="match status" value="1"/>
</dbReference>
<dbReference type="InterPro" id="IPR009071">
    <property type="entry name" value="HMG_box_dom"/>
</dbReference>
<dbReference type="SUPFAM" id="SSF47095">
    <property type="entry name" value="HMG-box"/>
    <property type="match status" value="1"/>
</dbReference>
<feature type="compositionally biased region" description="Polar residues" evidence="12">
    <location>
        <begin position="523"/>
        <end position="532"/>
    </location>
</feature>
<evidence type="ECO:0000313" key="16">
    <source>
        <dbReference type="Proteomes" id="UP000189705"/>
    </source>
</evidence>
<dbReference type="Pfam" id="PF00439">
    <property type="entry name" value="Bromodomain"/>
    <property type="match status" value="6"/>
</dbReference>
<feature type="compositionally biased region" description="Acidic residues" evidence="12">
    <location>
        <begin position="1345"/>
        <end position="1360"/>
    </location>
</feature>
<proteinExistence type="predicted"/>
<keyword evidence="7" id="KW-0804">Transcription</keyword>
<dbReference type="GO" id="GO:0003677">
    <property type="term" value="F:DNA binding"/>
    <property type="evidence" value="ECO:0007669"/>
    <property type="project" value="UniProtKB-UniRule"/>
</dbReference>
<feature type="compositionally biased region" description="Basic and acidic residues" evidence="12">
    <location>
        <begin position="926"/>
        <end position="956"/>
    </location>
</feature>
<evidence type="ECO:0000256" key="12">
    <source>
        <dbReference type="SAM" id="MobiDB-lite"/>
    </source>
</evidence>
<evidence type="ECO:0000256" key="8">
    <source>
        <dbReference type="ARBA" id="ARBA00023242"/>
    </source>
</evidence>
<dbReference type="InterPro" id="IPR001487">
    <property type="entry name" value="Bromodomain"/>
</dbReference>
<dbReference type="PROSITE" id="PS00633">
    <property type="entry name" value="BROMODOMAIN_1"/>
    <property type="match status" value="5"/>
</dbReference>
<dbReference type="PROSITE" id="PS51038">
    <property type="entry name" value="BAH"/>
    <property type="match status" value="2"/>
</dbReference>
<dbReference type="InterPro" id="IPR001025">
    <property type="entry name" value="BAH_dom"/>
</dbReference>
<evidence type="ECO:0000256" key="4">
    <source>
        <dbReference type="ARBA" id="ARBA00023015"/>
    </source>
</evidence>
<feature type="compositionally biased region" description="Polar residues" evidence="12">
    <location>
        <begin position="326"/>
        <end position="340"/>
    </location>
</feature>
<dbReference type="FunFam" id="1.20.920.10:FF:000009">
    <property type="entry name" value="Protein polybromo-1 isoform 1"/>
    <property type="match status" value="1"/>
</dbReference>
<evidence type="ECO:0000256" key="2">
    <source>
        <dbReference type="ARBA" id="ARBA00022737"/>
    </source>
</evidence>
<feature type="domain" description="Bromo" evidence="13">
    <location>
        <begin position="841"/>
        <end position="886"/>
    </location>
</feature>
<dbReference type="FunFam" id="1.20.920.10:FF:000013">
    <property type="entry name" value="Protein polybromo-1 isoform 1"/>
    <property type="match status" value="1"/>
</dbReference>
<feature type="region of interest" description="Disordered" evidence="12">
    <location>
        <begin position="177"/>
        <end position="200"/>
    </location>
</feature>
<feature type="domain" description="BAH" evidence="15">
    <location>
        <begin position="1180"/>
        <end position="1296"/>
    </location>
</feature>
<dbReference type="Proteomes" id="UP000189705">
    <property type="component" value="Unplaced"/>
</dbReference>
<dbReference type="PROSITE" id="PS50014">
    <property type="entry name" value="BROMODOMAIN_2"/>
    <property type="match status" value="6"/>
</dbReference>
<evidence type="ECO:0000256" key="11">
    <source>
        <dbReference type="PROSITE-ProRule" id="PRU00267"/>
    </source>
</evidence>
<reference evidence="17" key="1">
    <citation type="submission" date="2025-08" db="UniProtKB">
        <authorList>
            <consortium name="RefSeq"/>
        </authorList>
    </citation>
    <scope>IDENTIFICATION</scope>
</reference>
<dbReference type="PANTHER" id="PTHR16062">
    <property type="entry name" value="SWI/SNF-RELATED"/>
    <property type="match status" value="1"/>
</dbReference>
<feature type="domain" description="Bromo" evidence="13">
    <location>
        <begin position="222"/>
        <end position="292"/>
    </location>
</feature>
<evidence type="ECO:0000313" key="17">
    <source>
        <dbReference type="RefSeq" id="XP_025062533.1"/>
    </source>
</evidence>
<dbReference type="Gene3D" id="1.20.920.10">
    <property type="entry name" value="Bromodomain-like"/>
    <property type="match status" value="6"/>
</dbReference>
<dbReference type="FunFam" id="1.20.920.10:FF:000011">
    <property type="entry name" value="Protein polybromo-1 isoform 1"/>
    <property type="match status" value="1"/>
</dbReference>
<dbReference type="CDD" id="cd04717">
    <property type="entry name" value="BAH_polybromo"/>
    <property type="match status" value="2"/>
</dbReference>
<dbReference type="FunFam" id="2.30.30.490:FF:000003">
    <property type="entry name" value="protein polybromo-1 isoform X3"/>
    <property type="match status" value="1"/>
</dbReference>
<dbReference type="PANTHER" id="PTHR16062:SF19">
    <property type="entry name" value="PROTEIN POLYBROMO-1"/>
    <property type="match status" value="1"/>
</dbReference>
<feature type="region of interest" description="Disordered" evidence="12">
    <location>
        <begin position="1379"/>
        <end position="1401"/>
    </location>
</feature>
<feature type="region of interest" description="Disordered" evidence="12">
    <location>
        <begin position="651"/>
        <end position="670"/>
    </location>
</feature>
<dbReference type="GO" id="GO:0006368">
    <property type="term" value="P:transcription elongation by RNA polymerase II"/>
    <property type="evidence" value="ECO:0007669"/>
    <property type="project" value="TreeGrafter"/>
</dbReference>
<dbReference type="CDD" id="cd05526">
    <property type="entry name" value="Bromo_polybromo_VI"/>
    <property type="match status" value="1"/>
</dbReference>
<dbReference type="CDD" id="cd05518">
    <property type="entry name" value="Bromo_polybromo_IV"/>
    <property type="match status" value="1"/>
</dbReference>
<protein>
    <recommendedName>
        <fullName evidence="9">Protein polybromo-1</fullName>
    </recommendedName>
</protein>
<feature type="domain" description="Bromo" evidence="13">
    <location>
        <begin position="86"/>
        <end position="156"/>
    </location>
</feature>
<feature type="domain" description="BAH" evidence="15">
    <location>
        <begin position="979"/>
        <end position="1097"/>
    </location>
</feature>
<feature type="region of interest" description="Disordered" evidence="12">
    <location>
        <begin position="326"/>
        <end position="349"/>
    </location>
</feature>
<evidence type="ECO:0000259" key="15">
    <source>
        <dbReference type="PROSITE" id="PS51038"/>
    </source>
</evidence>
<dbReference type="GO" id="GO:0016514">
    <property type="term" value="C:SWI/SNF complex"/>
    <property type="evidence" value="ECO:0007669"/>
    <property type="project" value="TreeGrafter"/>
</dbReference>
<dbReference type="GeneID" id="102386185"/>
<feature type="region of interest" description="Disordered" evidence="12">
    <location>
        <begin position="510"/>
        <end position="542"/>
    </location>
</feature>
<dbReference type="InterPro" id="IPR036427">
    <property type="entry name" value="Bromodomain-like_sf"/>
</dbReference>
<dbReference type="CDD" id="cd05520">
    <property type="entry name" value="Bromo_polybromo_III"/>
    <property type="match status" value="1"/>
</dbReference>
<feature type="region of interest" description="Disordered" evidence="12">
    <location>
        <begin position="21"/>
        <end position="60"/>
    </location>
</feature>
<keyword evidence="3" id="KW-0156">Chromatin regulator</keyword>
<feature type="domain" description="HMG box" evidence="14">
    <location>
        <begin position="1403"/>
        <end position="1453"/>
    </location>
</feature>
<dbReference type="GO" id="GO:0016586">
    <property type="term" value="C:RSC-type complex"/>
    <property type="evidence" value="ECO:0007669"/>
    <property type="project" value="InterPro"/>
</dbReference>
<feature type="domain" description="Bromo" evidence="13">
    <location>
        <begin position="700"/>
        <end position="770"/>
    </location>
</feature>
<evidence type="ECO:0000256" key="5">
    <source>
        <dbReference type="ARBA" id="ARBA00023117"/>
    </source>
</evidence>
<dbReference type="InterPro" id="IPR043151">
    <property type="entry name" value="BAH_sf"/>
</dbReference>
<feature type="DNA-binding region" description="HMG box" evidence="11">
    <location>
        <begin position="1403"/>
        <end position="1453"/>
    </location>
</feature>
<keyword evidence="5 10" id="KW-0103">Bromodomain</keyword>
<evidence type="ECO:0000259" key="14">
    <source>
        <dbReference type="PROSITE" id="PS50118"/>
    </source>
</evidence>
<feature type="region of interest" description="Disordered" evidence="12">
    <location>
        <begin position="926"/>
        <end position="964"/>
    </location>
</feature>
<keyword evidence="6 11" id="KW-0238">DNA-binding</keyword>
<dbReference type="CDD" id="cd05524">
    <property type="entry name" value="Bromo_polybromo_I"/>
    <property type="match status" value="1"/>
</dbReference>
<organism evidence="16 17">
    <name type="scientific">Alligator sinensis</name>
    <name type="common">Chinese alligator</name>
    <dbReference type="NCBI Taxonomy" id="38654"/>
    <lineage>
        <taxon>Eukaryota</taxon>
        <taxon>Metazoa</taxon>
        <taxon>Chordata</taxon>
        <taxon>Craniata</taxon>
        <taxon>Vertebrata</taxon>
        <taxon>Euteleostomi</taxon>
        <taxon>Archelosauria</taxon>
        <taxon>Archosauria</taxon>
        <taxon>Crocodylia</taxon>
        <taxon>Alligatoridae</taxon>
        <taxon>Alligatorinae</taxon>
        <taxon>Alligator</taxon>
    </lineage>
</organism>
<feature type="domain" description="Bromo" evidence="13">
    <location>
        <begin position="424"/>
        <end position="494"/>
    </location>
</feature>
<dbReference type="FunFam" id="1.10.30.10:FF:000110">
    <property type="entry name" value="Polybromo 1"/>
    <property type="match status" value="1"/>
</dbReference>
<dbReference type="InterPro" id="IPR037968">
    <property type="entry name" value="PBRM1_BD5"/>
</dbReference>
<feature type="region of interest" description="Disordered" evidence="12">
    <location>
        <begin position="1467"/>
        <end position="1518"/>
    </location>
</feature>
<evidence type="ECO:0000256" key="7">
    <source>
        <dbReference type="ARBA" id="ARBA00023163"/>
    </source>
</evidence>
<dbReference type="CDD" id="cd21984">
    <property type="entry name" value="HMG-box_PB1"/>
    <property type="match status" value="1"/>
</dbReference>
<dbReference type="InterPro" id="IPR018359">
    <property type="entry name" value="Bromodomain_CS"/>
</dbReference>
<comment type="subcellular location">
    <subcellularLocation>
        <location evidence="1">Nucleus</location>
    </subcellularLocation>
</comment>
<dbReference type="CDD" id="cd05517">
    <property type="entry name" value="Bromo_polybromo_II"/>
    <property type="match status" value="1"/>
</dbReference>
<dbReference type="SMART" id="SM00297">
    <property type="entry name" value="BROMO"/>
    <property type="match status" value="6"/>
</dbReference>
<evidence type="ECO:0000256" key="1">
    <source>
        <dbReference type="ARBA" id="ARBA00004123"/>
    </source>
</evidence>
<dbReference type="InterPro" id="IPR036910">
    <property type="entry name" value="HMG_box_dom_sf"/>
</dbReference>
<dbReference type="PROSITE" id="PS50118">
    <property type="entry name" value="HMG_BOX_2"/>
    <property type="match status" value="1"/>
</dbReference>
<evidence type="ECO:0000256" key="3">
    <source>
        <dbReference type="ARBA" id="ARBA00022853"/>
    </source>
</evidence>
<dbReference type="SMART" id="SM00398">
    <property type="entry name" value="HMG"/>
    <property type="match status" value="1"/>
</dbReference>
<name>A0A3Q0GWI0_ALLSI</name>
<keyword evidence="4" id="KW-0805">Transcription regulation</keyword>
<gene>
    <name evidence="17" type="primary">PBRM1</name>
</gene>
<sequence length="1606" mass="184785">MRRLAFRGAGCTLVNLKKLDSMGSKRRRATSPSSSVSGGDFDDGHHSTNTPGPSRKRRRLSNLPTVDPIAVCHELYNTIRDYKDEQGRLLCELFIRAPKRRNQPDYYEVVSQPIDLMKIQQKLKMEEYDDVNLLTTDFQLLFNNAKAYYKPDSPEYKAACKLWELYLRTKNEFVQKGDAGEEEEDDEGHDNQGTNSETPSPGYLKEILEQLLEAIAVATNPSGRLISELFQKLPSKVQYPDYYAIIKEPIDLKTIAQRIQNGTYKSIHAMAKDIDLLAKNAKTYNEPGSQVFKDANAIKKIFNMKKAEIEHSELAKSSLRIRTPSNLAASKLTGPSSQGKGSVGDERNSANKYYRNKRAVQGDRLSAITMALQYGSESDEDAALAAAARYEEGESEAESITSFMDTSNPLYQLYDTVRSCRNNQGQLISEPFFHLPSKKKYPDYYQQIKTPISLQQIRTKLKNHEYETLDQLESDLNLMFENAKRYNVPNSAIYKRVLKMQQVMQAKKKELARRDDIEDGDSMISSATSDTGSSKRKSKKNIRKQRMKILYNAVLEAREPSTGRRLCDLFMVKPSKKDYPDYYKIILEPMDLKMIEHNIRNDKYSGEEAMIEDMKLMFRNARHYNEEGSQVYNDAHMLEKILKEKKKELGPLPEDDDITSPKLKLSRKSGISPKKSKYMTPMQQKLNEVYEAVKNYTDKRGRRLSAIFLRLPSRSELPDYYVTIKKPVDMEKIRSHMMANKYQDIDSMVEDFVMMFNNACTYNEPESLIYKDALVLHKVLLETRREIEGDEDSHVPNVTLLIQELIHNLFVSVMSHQDDEGRCYSDSLAEIPAVDHNFPNKPPLTFDIIRKNVENNRYRRLDLFQEHMFEVLERARRMNRTDSEIYEDAVELQQFFIKIRDELCKNGEILLSPALSYTTKHLHNDVEKEKKEKLPKEIEEDKLKREEEKRAEKSEDSAGGTGLSSLHRTYSQDCSFKNSMYHVGDYVYVEPAEANLQPHIVCIERLWEDSAGEKWLYGCWFYRPNETFHLATRKFLEKEVFKSDYYNKVPVSKILGKCVVMFVKEYFKLCPETFRDEDVYVCESRYSAKTKSFKKIKLWTMPISSVRFIPRDVPLPVVRVASVFANTDKVDEEKHGENLEDNKVGDGILHLEKEKEDVPVEMSNGEPGCHYFEQLCYNDMWLKVGDCVFIKSHGLVRPRVGRIEKMWVRDGAAYFFGPIFIHPEETEHEPTKMFYKKEVFLSNLEETCPMTCILGKCAVLSFKDFLSCRPTEISENDVFLCESRYNESDKQMKKFKGLKRFSLSAKVVDDEIYYFRKPIVPQKEPSPLLERKIQQLEAKFAELEGGDEDIEEMGDEEGDISEAPSMPQLQTPLASELDIMPYTPPQSTPKSVKGSAKKEGSKRKINMSGYILFSSEMRAVIKAQHPDYSFGELSRLVGTEWRNLEATKKAEYEGVISQNVSSMVGTPAPGGSPFGQQMGILGPPSQQAPPPYPGQSPASQPVMQQPTTPMFVSPPPKTQRLLHSEAYLKYIEGLSAESNSISKWDQTLSARRRDMHLTKEQESRLPSHWLKSKGAHTTMADALWRLRDLMLRDTLNIRQAYNIENV</sequence>
<dbReference type="CTD" id="55193"/>
<keyword evidence="2" id="KW-0677">Repeat</keyword>
<dbReference type="Pfam" id="PF01426">
    <property type="entry name" value="BAH"/>
    <property type="match status" value="2"/>
</dbReference>
<dbReference type="GO" id="GO:0006338">
    <property type="term" value="P:chromatin remodeling"/>
    <property type="evidence" value="ECO:0007669"/>
    <property type="project" value="InterPro"/>
</dbReference>
<dbReference type="SUPFAM" id="SSF47370">
    <property type="entry name" value="Bromodomain"/>
    <property type="match status" value="6"/>
</dbReference>
<feature type="domain" description="Bromo" evidence="13">
    <location>
        <begin position="562"/>
        <end position="632"/>
    </location>
</feature>
<feature type="region of interest" description="Disordered" evidence="12">
    <location>
        <begin position="1345"/>
        <end position="1366"/>
    </location>
</feature>
<dbReference type="Gene3D" id="2.30.30.490">
    <property type="match status" value="2"/>
</dbReference>
<dbReference type="FunFam" id="1.20.920.10:FF:000015">
    <property type="entry name" value="protein polybromo-1 isoform X3"/>
    <property type="match status" value="1"/>
</dbReference>
<keyword evidence="16" id="KW-1185">Reference proteome</keyword>
<dbReference type="PRINTS" id="PR00503">
    <property type="entry name" value="BROMODOMAIN"/>
</dbReference>
<dbReference type="FunFam" id="2.30.30.490:FF:000002">
    <property type="entry name" value="protein polybromo-1 isoform X3"/>
    <property type="match status" value="1"/>
</dbReference>
<dbReference type="FunFam" id="1.20.920.10:FF:000010">
    <property type="entry name" value="protein polybromo-1 isoform X3"/>
    <property type="match status" value="1"/>
</dbReference>